<feature type="compositionally biased region" description="Polar residues" evidence="1">
    <location>
        <begin position="12"/>
        <end position="22"/>
    </location>
</feature>
<accession>A0AA40BSD8</accession>
<sequence>MSNADIEPVVEPQSTTAPASQNPEPLWVMRIEKDFFSEDNQTEYENTIVPAIVQLLMSYLLSEDENAAAATAHKFDSMYEDLYLLKYNGSGGRKKGWTGYLSFFYETVLHVSRYISYDDPLQDKIVQLLLELRKLPPHSAKIFADWEWVDSTVWHCDPQFIDQFSDANPRVPPLEPSEENLKRNHPDEDPEDLETHEHYAMRWVNYFALYARCLLAGLLDGDISRLDPLLPPIDLALGPEKDRYVEKVLDAHVIAAANNILMVGDYIDAECIRKEQAPYPWQWGGWKDGKGPTVWKQWARRLTEIMEDLERGQDAGLWIREENRATLKDLTVKARAKMAELEPALIIEMEAERRQEARKRLAEEEAKKKAVEEEKTKAEEEVKKKAEEEEKKKKAGEEEKKKKGEEESRQQTAPAPAPEPKSTLDAKSDADSDLTAAKASESRKTKHRAVEFVKGLVKSFSGATSKKETKEE</sequence>
<gene>
    <name evidence="2" type="ORF">B0T21DRAFT_346739</name>
</gene>
<protein>
    <submittedName>
        <fullName evidence="2">Uncharacterized protein</fullName>
    </submittedName>
</protein>
<keyword evidence="3" id="KW-1185">Reference proteome</keyword>
<reference evidence="2" key="1">
    <citation type="submission" date="2023-06" db="EMBL/GenBank/DDBJ databases">
        <title>Genome-scale phylogeny and comparative genomics of the fungal order Sordariales.</title>
        <authorList>
            <consortium name="Lawrence Berkeley National Laboratory"/>
            <person name="Hensen N."/>
            <person name="Bonometti L."/>
            <person name="Westerberg I."/>
            <person name="Brannstrom I.O."/>
            <person name="Guillou S."/>
            <person name="Cros-Aarteil S."/>
            <person name="Calhoun S."/>
            <person name="Haridas S."/>
            <person name="Kuo A."/>
            <person name="Mondo S."/>
            <person name="Pangilinan J."/>
            <person name="Riley R."/>
            <person name="Labutti K."/>
            <person name="Andreopoulos B."/>
            <person name="Lipzen A."/>
            <person name="Chen C."/>
            <person name="Yanf M."/>
            <person name="Daum C."/>
            <person name="Ng V."/>
            <person name="Clum A."/>
            <person name="Steindorff A."/>
            <person name="Ohm R."/>
            <person name="Martin F."/>
            <person name="Silar P."/>
            <person name="Natvig D."/>
            <person name="Lalanne C."/>
            <person name="Gautier V."/>
            <person name="Ament-Velasquez S.L."/>
            <person name="Kruys A."/>
            <person name="Hutchinson M.I."/>
            <person name="Powell A.J."/>
            <person name="Barry K."/>
            <person name="Miller A.N."/>
            <person name="Grigoriev I.V."/>
            <person name="Debuchy R."/>
            <person name="Gladieux P."/>
            <person name="Thoren M.H."/>
            <person name="Johannesson H."/>
        </authorList>
    </citation>
    <scope>NUCLEOTIDE SEQUENCE</scope>
    <source>
        <strain evidence="2">CBS 540.89</strain>
    </source>
</reference>
<evidence type="ECO:0000313" key="2">
    <source>
        <dbReference type="EMBL" id="KAK0739425.1"/>
    </source>
</evidence>
<feature type="compositionally biased region" description="Basic and acidic residues" evidence="1">
    <location>
        <begin position="366"/>
        <end position="409"/>
    </location>
</feature>
<name>A0AA40BSD8_9PEZI</name>
<organism evidence="2 3">
    <name type="scientific">Apiosordaria backusii</name>
    <dbReference type="NCBI Taxonomy" id="314023"/>
    <lineage>
        <taxon>Eukaryota</taxon>
        <taxon>Fungi</taxon>
        <taxon>Dikarya</taxon>
        <taxon>Ascomycota</taxon>
        <taxon>Pezizomycotina</taxon>
        <taxon>Sordariomycetes</taxon>
        <taxon>Sordariomycetidae</taxon>
        <taxon>Sordariales</taxon>
        <taxon>Lasiosphaeriaceae</taxon>
        <taxon>Apiosordaria</taxon>
    </lineage>
</organism>
<feature type="compositionally biased region" description="Basic and acidic residues" evidence="1">
    <location>
        <begin position="440"/>
        <end position="450"/>
    </location>
</feature>
<evidence type="ECO:0000313" key="3">
    <source>
        <dbReference type="Proteomes" id="UP001172159"/>
    </source>
</evidence>
<dbReference type="EMBL" id="JAUKTV010000004">
    <property type="protein sequence ID" value="KAK0739425.1"/>
    <property type="molecule type" value="Genomic_DNA"/>
</dbReference>
<dbReference type="Proteomes" id="UP001172159">
    <property type="component" value="Unassembled WGS sequence"/>
</dbReference>
<feature type="region of interest" description="Disordered" evidence="1">
    <location>
        <begin position="1"/>
        <end position="22"/>
    </location>
</feature>
<evidence type="ECO:0000256" key="1">
    <source>
        <dbReference type="SAM" id="MobiDB-lite"/>
    </source>
</evidence>
<dbReference type="AlphaFoldDB" id="A0AA40BSD8"/>
<feature type="region of interest" description="Disordered" evidence="1">
    <location>
        <begin position="167"/>
        <end position="192"/>
    </location>
</feature>
<comment type="caution">
    <text evidence="2">The sequence shown here is derived from an EMBL/GenBank/DDBJ whole genome shotgun (WGS) entry which is preliminary data.</text>
</comment>
<proteinExistence type="predicted"/>
<feature type="compositionally biased region" description="Basic and acidic residues" evidence="1">
    <location>
        <begin position="179"/>
        <end position="192"/>
    </location>
</feature>
<feature type="region of interest" description="Disordered" evidence="1">
    <location>
        <begin position="366"/>
        <end position="450"/>
    </location>
</feature>